<reference evidence="1 2" key="1">
    <citation type="journal article" date="2018" name="J. Invertebr. Pathol.">
        <title>New genotyping method for the causative agent of crayfish plague (Aphanomyces astaci) based on whole genome data.</title>
        <authorList>
            <person name="Minardi D."/>
            <person name="Studholme D.J."/>
            <person name="van der Giezen M."/>
            <person name="Pretto T."/>
            <person name="Oidtmann B."/>
        </authorList>
    </citation>
    <scope>NUCLEOTIDE SEQUENCE [LARGE SCALE GENOMIC DNA]</scope>
    <source>
        <strain evidence="1 2">KB13</strain>
    </source>
</reference>
<evidence type="ECO:0000313" key="2">
    <source>
        <dbReference type="Proteomes" id="UP000275652"/>
    </source>
</evidence>
<accession>A0A9X8EB63</accession>
<gene>
    <name evidence="1" type="ORF">DYB28_006632</name>
</gene>
<organism evidence="1 2">
    <name type="scientific">Aphanomyces astaci</name>
    <name type="common">Crayfish plague agent</name>
    <dbReference type="NCBI Taxonomy" id="112090"/>
    <lineage>
        <taxon>Eukaryota</taxon>
        <taxon>Sar</taxon>
        <taxon>Stramenopiles</taxon>
        <taxon>Oomycota</taxon>
        <taxon>Saprolegniomycetes</taxon>
        <taxon>Saprolegniales</taxon>
        <taxon>Verrucalvaceae</taxon>
        <taxon>Aphanomyces</taxon>
    </lineage>
</organism>
<evidence type="ECO:0008006" key="3">
    <source>
        <dbReference type="Google" id="ProtNLM"/>
    </source>
</evidence>
<evidence type="ECO:0000313" key="1">
    <source>
        <dbReference type="EMBL" id="RLO12637.1"/>
    </source>
</evidence>
<sequence length="167" mass="19257">KRFNLDDAERPEELHDSAALATFMLKLREAERAYLQQKRSGYDTLLKLLQPFCARNGFMRQKPANTKWCQEDLDEIRKTFALDSHKAYDGFGTDCVMNVDETVRANGEKLPILFIMRGVTGGLIEPNKFETFYDVQEKTWIDARVWAYYLPSVLKPQVRAPSTSTPT</sequence>
<dbReference type="EMBL" id="QUTI01012903">
    <property type="protein sequence ID" value="RLO12637.1"/>
    <property type="molecule type" value="Genomic_DNA"/>
</dbReference>
<proteinExistence type="predicted"/>
<feature type="non-terminal residue" evidence="1">
    <location>
        <position position="167"/>
    </location>
</feature>
<comment type="caution">
    <text evidence="1">The sequence shown here is derived from an EMBL/GenBank/DDBJ whole genome shotgun (WGS) entry which is preliminary data.</text>
</comment>
<name>A0A9X8EB63_APHAT</name>
<dbReference type="Proteomes" id="UP000275652">
    <property type="component" value="Unassembled WGS sequence"/>
</dbReference>
<dbReference type="AlphaFoldDB" id="A0A9X8EB63"/>
<protein>
    <recommendedName>
        <fullName evidence="3">DDE-1 domain-containing protein</fullName>
    </recommendedName>
</protein>